<evidence type="ECO:0000313" key="1">
    <source>
        <dbReference type="EMBL" id="RLM93400.1"/>
    </source>
</evidence>
<dbReference type="OrthoDB" id="693243at2759"/>
<evidence type="ECO:0000313" key="2">
    <source>
        <dbReference type="Proteomes" id="UP000275267"/>
    </source>
</evidence>
<organism evidence="1 2">
    <name type="scientific">Panicum miliaceum</name>
    <name type="common">Proso millet</name>
    <name type="synonym">Broomcorn millet</name>
    <dbReference type="NCBI Taxonomy" id="4540"/>
    <lineage>
        <taxon>Eukaryota</taxon>
        <taxon>Viridiplantae</taxon>
        <taxon>Streptophyta</taxon>
        <taxon>Embryophyta</taxon>
        <taxon>Tracheophyta</taxon>
        <taxon>Spermatophyta</taxon>
        <taxon>Magnoliopsida</taxon>
        <taxon>Liliopsida</taxon>
        <taxon>Poales</taxon>
        <taxon>Poaceae</taxon>
        <taxon>PACMAD clade</taxon>
        <taxon>Panicoideae</taxon>
        <taxon>Panicodae</taxon>
        <taxon>Paniceae</taxon>
        <taxon>Panicinae</taxon>
        <taxon>Panicum</taxon>
        <taxon>Panicum sect. Panicum</taxon>
    </lineage>
</organism>
<protein>
    <submittedName>
        <fullName evidence="1">Retrotransposon protein, putative, Ty3-gypsy subclass</fullName>
    </submittedName>
</protein>
<comment type="caution">
    <text evidence="1">The sequence shown here is derived from an EMBL/GenBank/DDBJ whole genome shotgun (WGS) entry which is preliminary data.</text>
</comment>
<proteinExistence type="predicted"/>
<dbReference type="Proteomes" id="UP000275267">
    <property type="component" value="Unassembled WGS sequence"/>
</dbReference>
<name>A0A3L6R2S3_PANMI</name>
<keyword evidence="2" id="KW-1185">Reference proteome</keyword>
<sequence length="96" mass="11350">MIDLRQKINDGRDTWRIIEARRRDRPDKYHDDDDNDRFPAFTSNIIKKSYPKDFKPVGIPKYDGQQDPRQWIRCYSVAIEISGASNSTKALYFPVK</sequence>
<dbReference type="AlphaFoldDB" id="A0A3L6R2S3"/>
<reference evidence="2" key="1">
    <citation type="journal article" date="2019" name="Nat. Commun.">
        <title>The genome of broomcorn millet.</title>
        <authorList>
            <person name="Zou C."/>
            <person name="Miki D."/>
            <person name="Li D."/>
            <person name="Tang Q."/>
            <person name="Xiao L."/>
            <person name="Rajput S."/>
            <person name="Deng P."/>
            <person name="Jia W."/>
            <person name="Huang R."/>
            <person name="Zhang M."/>
            <person name="Sun Y."/>
            <person name="Hu J."/>
            <person name="Fu X."/>
            <person name="Schnable P.S."/>
            <person name="Li F."/>
            <person name="Zhang H."/>
            <person name="Feng B."/>
            <person name="Zhu X."/>
            <person name="Liu R."/>
            <person name="Schnable J.C."/>
            <person name="Zhu J.-K."/>
            <person name="Zhang H."/>
        </authorList>
    </citation>
    <scope>NUCLEOTIDE SEQUENCE [LARGE SCALE GENOMIC DNA]</scope>
</reference>
<dbReference type="EMBL" id="PQIB02000010">
    <property type="protein sequence ID" value="RLM93400.1"/>
    <property type="molecule type" value="Genomic_DNA"/>
</dbReference>
<accession>A0A3L6R2S3</accession>
<gene>
    <name evidence="1" type="ORF">C2845_PM08G14150</name>
</gene>